<reference evidence="1" key="3">
    <citation type="journal article" date="2023" name="Int. J. Syst. Evol. Microbiol.">
        <title>Sellimonas catena sp. nov., isolated from human faeces.</title>
        <authorList>
            <person name="Hisatomi A."/>
            <person name="Ohkuma M."/>
            <person name="Sakamoto M."/>
        </authorList>
    </citation>
    <scope>NUCLEOTIDE SEQUENCE</scope>
    <source>
        <strain evidence="1">18CBH55</strain>
    </source>
</reference>
<gene>
    <name evidence="1" type="ORF">Selli2_03620</name>
</gene>
<name>A0A9W6C926_9FIRM</name>
<comment type="caution">
    <text evidence="1">The sequence shown here is derived from an EMBL/GenBank/DDBJ whole genome shotgun (WGS) entry which is preliminary data.</text>
</comment>
<evidence type="ECO:0000313" key="2">
    <source>
        <dbReference type="Proteomes" id="UP001145094"/>
    </source>
</evidence>
<dbReference type="Proteomes" id="UP001145094">
    <property type="component" value="Unassembled WGS sequence"/>
</dbReference>
<evidence type="ECO:0000313" key="1">
    <source>
        <dbReference type="EMBL" id="GLG88936.1"/>
    </source>
</evidence>
<dbReference type="EMBL" id="BSCH01000002">
    <property type="protein sequence ID" value="GLG88936.1"/>
    <property type="molecule type" value="Genomic_DNA"/>
</dbReference>
<protein>
    <submittedName>
        <fullName evidence="1">Uncharacterized protein</fullName>
    </submittedName>
</protein>
<sequence>MNTSALGSTFEISLRILLLLNEAHEAALDEQQIGAVDFISVYAADFGLLDENLHGYSNYRFSEYPARKHLVSSALKGLLLDGNIRFQPVPTGYKYFITDDGKSICKKLTSNYANEYRIAVQTVIKSFDNANTELMLRKISRLTIQSLEGGQA</sequence>
<reference evidence="1" key="1">
    <citation type="submission" date="2022-11" db="EMBL/GenBank/DDBJ databases">
        <title>Draft genome sequence of Sellimonas catena strain 18CBH55.</title>
        <authorList>
            <person name="Atsushi H."/>
            <person name="Moriya O."/>
            <person name="Mitsuo S."/>
        </authorList>
    </citation>
    <scope>NUCLEOTIDE SEQUENCE</scope>
    <source>
        <strain evidence="1">18CBH55</strain>
    </source>
</reference>
<proteinExistence type="predicted"/>
<dbReference type="RefSeq" id="WP_281844362.1">
    <property type="nucleotide sequence ID" value="NZ_BSCH01000002.1"/>
</dbReference>
<reference evidence="1" key="2">
    <citation type="submission" date="2022-11" db="EMBL/GenBank/DDBJ databases">
        <title>Draft genome sequence of Sellimonas catena strain 18CBH55.</title>
        <authorList>
            <person name="Hisatomi A."/>
            <person name="Ohkuma M."/>
            <person name="Sakamoto M."/>
        </authorList>
    </citation>
    <scope>NUCLEOTIDE SEQUENCE</scope>
    <source>
        <strain evidence="1">18CBH55</strain>
    </source>
</reference>
<dbReference type="AlphaFoldDB" id="A0A9W6C926"/>
<dbReference type="Pfam" id="PF20288">
    <property type="entry name" value="MC2"/>
    <property type="match status" value="1"/>
</dbReference>
<accession>A0A9W6C926</accession>
<organism evidence="1 2">
    <name type="scientific">Sellimonas catena</name>
    <dbReference type="NCBI Taxonomy" id="2994035"/>
    <lineage>
        <taxon>Bacteria</taxon>
        <taxon>Bacillati</taxon>
        <taxon>Bacillota</taxon>
        <taxon>Clostridia</taxon>
        <taxon>Lachnospirales</taxon>
        <taxon>Lachnospiraceae</taxon>
        <taxon>Sellimonas</taxon>
    </lineage>
</organism>
<dbReference type="InterPro" id="IPR046904">
    <property type="entry name" value="ABC-3C_MC2"/>
</dbReference>